<evidence type="ECO:0000256" key="3">
    <source>
        <dbReference type="ARBA" id="ARBA00022692"/>
    </source>
</evidence>
<evidence type="ECO:0000256" key="5">
    <source>
        <dbReference type="ARBA" id="ARBA00023136"/>
    </source>
</evidence>
<feature type="transmembrane region" description="Helical" evidence="6">
    <location>
        <begin position="91"/>
        <end position="118"/>
    </location>
</feature>
<accession>A0A0H2Y001</accession>
<protein>
    <submittedName>
        <fullName evidence="8">Major facilitator superfamily MFS_1</fullName>
    </submittedName>
</protein>
<dbReference type="InterPro" id="IPR036259">
    <property type="entry name" value="MFS_trans_sf"/>
</dbReference>
<evidence type="ECO:0000313" key="8">
    <source>
        <dbReference type="EMBL" id="ABF79820.1"/>
    </source>
</evidence>
<feature type="transmembrane region" description="Helical" evidence="6">
    <location>
        <begin position="340"/>
        <end position="365"/>
    </location>
</feature>
<dbReference type="InterPro" id="IPR050382">
    <property type="entry name" value="MFS_Na/Anion_cotransporter"/>
</dbReference>
<feature type="transmembrane region" description="Helical" evidence="6">
    <location>
        <begin position="171"/>
        <end position="194"/>
    </location>
</feature>
<keyword evidence="4 6" id="KW-1133">Transmembrane helix</keyword>
<evidence type="ECO:0000256" key="2">
    <source>
        <dbReference type="ARBA" id="ARBA00022475"/>
    </source>
</evidence>
<dbReference type="InterPro" id="IPR000849">
    <property type="entry name" value="Sugar_P_transporter"/>
</dbReference>
<dbReference type="SUPFAM" id="SSF103473">
    <property type="entry name" value="MFS general substrate transporter"/>
    <property type="match status" value="1"/>
</dbReference>
<sequence>MRRHVPGSTGDNMKTRYRWWIGALLFGAGMLNYLDRAALSVVAPIIKRELGIDDAQMGILFSSFFIGYCVFCFVGGWAADRFGPRRVFACAAGVWSLFCGATALAGSFAHLLIVRVAFGIGEGPMGTTTNKAISNWFPRREAGRAVGWTNAGQPLGAAIAAPIVGLVALQFGWRVSFVVIATLGFVWLAAWWALFRDDPASHPRVSPEEVREIASDRTVGVSLDAHADERAARPLLRDLLSRPVLGVALAFFSFNYVLYFFLSWLPSYLTDYQHLNIKQMSVVGILPWLGATVGFVAGGTVSDRIYRRTGDVLFARKIVIVVGLAVAAACVLLASRVSSLGAAVTLIAIASLFAFMAPQACWSLLQEIVPRERVGSAGGFVHLLANLAGILSPSLTGWLVQYGGGYASAFVLAGASALAGAVILTFAVRARAVSQMRRAA</sequence>
<dbReference type="InterPro" id="IPR011701">
    <property type="entry name" value="MFS"/>
</dbReference>
<dbReference type="PIRSF" id="PIRSF002808">
    <property type="entry name" value="Hexose_phosphate_transp"/>
    <property type="match status" value="1"/>
</dbReference>
<dbReference type="CDD" id="cd17319">
    <property type="entry name" value="MFS_ExuT_GudP_like"/>
    <property type="match status" value="1"/>
</dbReference>
<name>A0A0H2Y001_BURO1</name>
<feature type="transmembrane region" description="Helical" evidence="6">
    <location>
        <begin position="58"/>
        <end position="79"/>
    </location>
</feature>
<keyword evidence="5 6" id="KW-0472">Membrane</keyword>
<dbReference type="GO" id="GO:0005886">
    <property type="term" value="C:plasma membrane"/>
    <property type="evidence" value="ECO:0007669"/>
    <property type="project" value="UniProtKB-SubCell"/>
</dbReference>
<feature type="transmembrane region" description="Helical" evidence="6">
    <location>
        <begin position="243"/>
        <end position="262"/>
    </location>
</feature>
<comment type="subcellular location">
    <subcellularLocation>
        <location evidence="1">Cell membrane</location>
        <topology evidence="1">Multi-pass membrane protein</topology>
    </subcellularLocation>
</comment>
<feature type="transmembrane region" description="Helical" evidence="6">
    <location>
        <begin position="313"/>
        <end position="334"/>
    </location>
</feature>
<evidence type="ECO:0000256" key="6">
    <source>
        <dbReference type="SAM" id="Phobius"/>
    </source>
</evidence>
<feature type="transmembrane region" description="Helical" evidence="6">
    <location>
        <begin position="282"/>
        <end position="301"/>
    </location>
</feature>
<feature type="transmembrane region" description="Helical" evidence="6">
    <location>
        <begin position="377"/>
        <end position="400"/>
    </location>
</feature>
<dbReference type="EMBL" id="CP000379">
    <property type="protein sequence ID" value="ABF79820.1"/>
    <property type="molecule type" value="Genomic_DNA"/>
</dbReference>
<dbReference type="PANTHER" id="PTHR11662">
    <property type="entry name" value="SOLUTE CARRIER FAMILY 17"/>
    <property type="match status" value="1"/>
</dbReference>
<evidence type="ECO:0000256" key="4">
    <source>
        <dbReference type="ARBA" id="ARBA00022989"/>
    </source>
</evidence>
<evidence type="ECO:0000259" key="7">
    <source>
        <dbReference type="PROSITE" id="PS50850"/>
    </source>
</evidence>
<dbReference type="GO" id="GO:0022857">
    <property type="term" value="F:transmembrane transporter activity"/>
    <property type="evidence" value="ECO:0007669"/>
    <property type="project" value="InterPro"/>
</dbReference>
<gene>
    <name evidence="8" type="ordered locus">Bcen_4945</name>
</gene>
<feature type="transmembrane region" description="Helical" evidence="6">
    <location>
        <begin position="21"/>
        <end position="46"/>
    </location>
</feature>
<organism evidence="8">
    <name type="scientific">Burkholderia orbicola (strain AU 1054)</name>
    <dbReference type="NCBI Taxonomy" id="331271"/>
    <lineage>
        <taxon>Bacteria</taxon>
        <taxon>Pseudomonadati</taxon>
        <taxon>Pseudomonadota</taxon>
        <taxon>Betaproteobacteria</taxon>
        <taxon>Burkholderiales</taxon>
        <taxon>Burkholderiaceae</taxon>
        <taxon>Burkholderia</taxon>
        <taxon>Burkholderia cepacia complex</taxon>
        <taxon>Burkholderia orbicola</taxon>
    </lineage>
</organism>
<dbReference type="PANTHER" id="PTHR11662:SF399">
    <property type="entry name" value="FI19708P1-RELATED"/>
    <property type="match status" value="1"/>
</dbReference>
<dbReference type="PROSITE" id="PS50850">
    <property type="entry name" value="MFS"/>
    <property type="match status" value="1"/>
</dbReference>
<proteinExistence type="predicted"/>
<keyword evidence="2" id="KW-1003">Cell membrane</keyword>
<keyword evidence="3 6" id="KW-0812">Transmembrane</keyword>
<reference evidence="8" key="1">
    <citation type="submission" date="2006-05" db="EMBL/GenBank/DDBJ databases">
        <title>Complete sequence of chromosome 2 of Burkholderia cenocepacia AU 1054.</title>
        <authorList>
            <consortium name="US DOE Joint Genome Institute"/>
            <person name="Copeland A."/>
            <person name="Lucas S."/>
            <person name="Lapidus A."/>
            <person name="Barry K."/>
            <person name="Detter J.C."/>
            <person name="Glavina del Rio T."/>
            <person name="Hammon N."/>
            <person name="Israni S."/>
            <person name="Dalin E."/>
            <person name="Tice H."/>
            <person name="Pitluck S."/>
            <person name="Chain P."/>
            <person name="Malfatti S."/>
            <person name="Shin M."/>
            <person name="Vergez L."/>
            <person name="Schmutz J."/>
            <person name="Larimer F."/>
            <person name="Land M."/>
            <person name="Hauser L."/>
            <person name="Kyrpides N."/>
            <person name="Lykidis A."/>
            <person name="LiPuma J.J."/>
            <person name="Konstantinidis K."/>
            <person name="Tiedje J.M."/>
            <person name="Richardson P."/>
        </authorList>
    </citation>
    <scope>NUCLEOTIDE SEQUENCE [LARGE SCALE GENOMIC DNA]</scope>
    <source>
        <strain evidence="8">AU 1054</strain>
    </source>
</reference>
<dbReference type="AlphaFoldDB" id="A0A0H2Y001"/>
<dbReference type="Gene3D" id="1.20.1250.20">
    <property type="entry name" value="MFS general substrate transporter like domains"/>
    <property type="match status" value="2"/>
</dbReference>
<feature type="domain" description="Major facilitator superfamily (MFS) profile" evidence="7">
    <location>
        <begin position="21"/>
        <end position="432"/>
    </location>
</feature>
<dbReference type="Pfam" id="PF07690">
    <property type="entry name" value="MFS_1"/>
    <property type="match status" value="2"/>
</dbReference>
<evidence type="ECO:0000256" key="1">
    <source>
        <dbReference type="ARBA" id="ARBA00004651"/>
    </source>
</evidence>
<feature type="transmembrane region" description="Helical" evidence="6">
    <location>
        <begin position="406"/>
        <end position="428"/>
    </location>
</feature>
<dbReference type="HOGENOM" id="CLU_001265_5_1_4"/>
<dbReference type="InterPro" id="IPR020846">
    <property type="entry name" value="MFS_dom"/>
</dbReference>